<dbReference type="Gene3D" id="3.30.70.100">
    <property type="match status" value="1"/>
</dbReference>
<comment type="caution">
    <text evidence="10">The sequence shown here is derived from an EMBL/GenBank/DDBJ whole genome shotgun (WGS) entry which is preliminary data.</text>
</comment>
<dbReference type="Gene3D" id="2.30.30.60">
    <property type="match status" value="1"/>
</dbReference>
<dbReference type="InterPro" id="IPR011014">
    <property type="entry name" value="MscS_channel_TM-2"/>
</dbReference>
<evidence type="ECO:0000256" key="7">
    <source>
        <dbReference type="SAM" id="Phobius"/>
    </source>
</evidence>
<comment type="subcellular location">
    <subcellularLocation>
        <location evidence="1">Cell membrane</location>
        <topology evidence="1">Multi-pass membrane protein</topology>
    </subcellularLocation>
</comment>
<dbReference type="SUPFAM" id="SSF82689">
    <property type="entry name" value="Mechanosensitive channel protein MscS (YggB), C-terminal domain"/>
    <property type="match status" value="1"/>
</dbReference>
<keyword evidence="11" id="KW-1185">Reference proteome</keyword>
<keyword evidence="3" id="KW-1003">Cell membrane</keyword>
<dbReference type="InterPro" id="IPR045275">
    <property type="entry name" value="MscS_archaea/bacteria_type"/>
</dbReference>
<keyword evidence="4 7" id="KW-0812">Transmembrane</keyword>
<dbReference type="InterPro" id="IPR049278">
    <property type="entry name" value="MS_channel_C"/>
</dbReference>
<reference evidence="10 11" key="1">
    <citation type="submission" date="2018-10" db="EMBL/GenBank/DDBJ databases">
        <title>Ulvibacterium marinum gen. nov., sp. nov., a novel marine bacterium of the family Flavobacteriaceae, isolated from a culture of the green alga Ulva prolifera.</title>
        <authorList>
            <person name="Zhang Z."/>
        </authorList>
    </citation>
    <scope>NUCLEOTIDE SEQUENCE [LARGE SCALE GENOMIC DNA]</scope>
    <source>
        <strain evidence="10 11">CCMM003</strain>
    </source>
</reference>
<evidence type="ECO:0000256" key="3">
    <source>
        <dbReference type="ARBA" id="ARBA00022475"/>
    </source>
</evidence>
<dbReference type="Pfam" id="PF05552">
    <property type="entry name" value="MS_channel_1st_1"/>
    <property type="match status" value="1"/>
</dbReference>
<evidence type="ECO:0000259" key="8">
    <source>
        <dbReference type="Pfam" id="PF00924"/>
    </source>
</evidence>
<feature type="domain" description="Mechanosensitive ion channel MscS C-terminal" evidence="9">
    <location>
        <begin position="189"/>
        <end position="273"/>
    </location>
</feature>
<dbReference type="SUPFAM" id="SSF82861">
    <property type="entry name" value="Mechanosensitive channel protein MscS (YggB), transmembrane region"/>
    <property type="match status" value="1"/>
</dbReference>
<dbReference type="EMBL" id="RBCJ01000004">
    <property type="protein sequence ID" value="RKN78717.1"/>
    <property type="molecule type" value="Genomic_DNA"/>
</dbReference>
<evidence type="ECO:0000256" key="2">
    <source>
        <dbReference type="ARBA" id="ARBA00008017"/>
    </source>
</evidence>
<dbReference type="Gene3D" id="1.10.287.1260">
    <property type="match status" value="1"/>
</dbReference>
<feature type="domain" description="Mechanosensitive ion channel MscS" evidence="8">
    <location>
        <begin position="116"/>
        <end position="180"/>
    </location>
</feature>
<feature type="transmembrane region" description="Helical" evidence="7">
    <location>
        <begin position="27"/>
        <end position="47"/>
    </location>
</feature>
<dbReference type="InterPro" id="IPR023408">
    <property type="entry name" value="MscS_beta-dom_sf"/>
</dbReference>
<evidence type="ECO:0000313" key="10">
    <source>
        <dbReference type="EMBL" id="RKN78717.1"/>
    </source>
</evidence>
<dbReference type="GO" id="GO:0008381">
    <property type="term" value="F:mechanosensitive monoatomic ion channel activity"/>
    <property type="evidence" value="ECO:0007669"/>
    <property type="project" value="InterPro"/>
</dbReference>
<evidence type="ECO:0000259" key="9">
    <source>
        <dbReference type="Pfam" id="PF21082"/>
    </source>
</evidence>
<organism evidence="10 11">
    <name type="scientific">Ulvibacterium marinum</name>
    <dbReference type="NCBI Taxonomy" id="2419782"/>
    <lineage>
        <taxon>Bacteria</taxon>
        <taxon>Pseudomonadati</taxon>
        <taxon>Bacteroidota</taxon>
        <taxon>Flavobacteriia</taxon>
        <taxon>Flavobacteriales</taxon>
        <taxon>Flavobacteriaceae</taxon>
        <taxon>Ulvibacterium</taxon>
    </lineage>
</organism>
<evidence type="ECO:0000256" key="1">
    <source>
        <dbReference type="ARBA" id="ARBA00004651"/>
    </source>
</evidence>
<dbReference type="PANTHER" id="PTHR30221:SF1">
    <property type="entry name" value="SMALL-CONDUCTANCE MECHANOSENSITIVE CHANNEL"/>
    <property type="match status" value="1"/>
</dbReference>
<proteinExistence type="inferred from homology"/>
<evidence type="ECO:0000313" key="11">
    <source>
        <dbReference type="Proteomes" id="UP000276603"/>
    </source>
</evidence>
<keyword evidence="6 7" id="KW-0472">Membrane</keyword>
<protein>
    <submittedName>
        <fullName evidence="10">Mechanosensitive ion channel family protein</fullName>
    </submittedName>
</protein>
<dbReference type="Pfam" id="PF00924">
    <property type="entry name" value="MS_channel_2nd"/>
    <property type="match status" value="1"/>
</dbReference>
<accession>A0A3B0C462</accession>
<comment type="similarity">
    <text evidence="2">Belongs to the MscS (TC 1.A.23) family.</text>
</comment>
<dbReference type="PANTHER" id="PTHR30221">
    <property type="entry name" value="SMALL-CONDUCTANCE MECHANOSENSITIVE CHANNEL"/>
    <property type="match status" value="1"/>
</dbReference>
<dbReference type="Pfam" id="PF21082">
    <property type="entry name" value="MS_channel_3rd"/>
    <property type="match status" value="1"/>
</dbReference>
<dbReference type="InterPro" id="IPR006685">
    <property type="entry name" value="MscS_channel_2nd"/>
</dbReference>
<dbReference type="RefSeq" id="WP_120713626.1">
    <property type="nucleotide sequence ID" value="NZ_RBCJ01000004.1"/>
</dbReference>
<feature type="transmembrane region" description="Helical" evidence="7">
    <location>
        <begin position="67"/>
        <end position="87"/>
    </location>
</feature>
<name>A0A3B0C462_9FLAO</name>
<dbReference type="InterPro" id="IPR010920">
    <property type="entry name" value="LSM_dom_sf"/>
</dbReference>
<evidence type="ECO:0000256" key="5">
    <source>
        <dbReference type="ARBA" id="ARBA00022989"/>
    </source>
</evidence>
<gene>
    <name evidence="10" type="ORF">D7Z94_21220</name>
</gene>
<dbReference type="InterPro" id="IPR011066">
    <property type="entry name" value="MscS_channel_C_sf"/>
</dbReference>
<evidence type="ECO:0000256" key="4">
    <source>
        <dbReference type="ARBA" id="ARBA00022692"/>
    </source>
</evidence>
<dbReference type="GO" id="GO:0005886">
    <property type="term" value="C:plasma membrane"/>
    <property type="evidence" value="ECO:0007669"/>
    <property type="project" value="UniProtKB-SubCell"/>
</dbReference>
<sequence>MEVQFTNAWQKMIEKLQSWLDSLVVNIPNIIIAIIVFIVALVAAKYIRKLALRLLERTKLQHSMKNLISKIVSMIVVLMGLFLILGILDLGKALNTILAGAGVVGLAVGLALQGALANTYAGIVLSYIKHIKFGDWIETSDFEGEVINIDLRAVTLKQPDNNLVYIPNKLVVESPIKNFSTTAQSRVILECGVGYESDLRAVRELVVQTISSSFEAVSNKEDVIFLYKEFGDNSINFETRFWINSTSAIEVARAKTKAIIEIKEAFDKNGINIPFPIRTLHFPEKVSVSTDS</sequence>
<dbReference type="AlphaFoldDB" id="A0A3B0C462"/>
<keyword evidence="5 7" id="KW-1133">Transmembrane helix</keyword>
<dbReference type="InterPro" id="IPR008910">
    <property type="entry name" value="MSC_TM_helix"/>
</dbReference>
<evidence type="ECO:0000256" key="6">
    <source>
        <dbReference type="ARBA" id="ARBA00023136"/>
    </source>
</evidence>
<dbReference type="OrthoDB" id="1522493at2"/>
<dbReference type="SUPFAM" id="SSF50182">
    <property type="entry name" value="Sm-like ribonucleoproteins"/>
    <property type="match status" value="1"/>
</dbReference>
<dbReference type="Proteomes" id="UP000276603">
    <property type="component" value="Unassembled WGS sequence"/>
</dbReference>